<dbReference type="EMBL" id="CAJNOQ010012409">
    <property type="protein sequence ID" value="CAF1299361.1"/>
    <property type="molecule type" value="Genomic_DNA"/>
</dbReference>
<evidence type="ECO:0000256" key="7">
    <source>
        <dbReference type="ARBA" id="ARBA00022807"/>
    </source>
</evidence>
<accession>A0A815DMD5</accession>
<dbReference type="PANTHER" id="PTHR21646:SF24">
    <property type="entry name" value="UBIQUITIN CARBOXYL-TERMINAL HYDROLASE"/>
    <property type="match status" value="1"/>
</dbReference>
<dbReference type="InterPro" id="IPR001394">
    <property type="entry name" value="Peptidase_C19_UCH"/>
</dbReference>
<protein>
    <recommendedName>
        <fullName evidence="3">ubiquitinyl hydrolase 1</fullName>
        <ecNumber evidence="3">3.4.19.12</ecNumber>
    </recommendedName>
</protein>
<gene>
    <name evidence="9" type="ORF">GPM918_LOCUS28440</name>
    <name evidence="10" type="ORF">SRO942_LOCUS28940</name>
</gene>
<evidence type="ECO:0000256" key="5">
    <source>
        <dbReference type="ARBA" id="ARBA00022786"/>
    </source>
</evidence>
<organism evidence="9 11">
    <name type="scientific">Didymodactylos carnosus</name>
    <dbReference type="NCBI Taxonomy" id="1234261"/>
    <lineage>
        <taxon>Eukaryota</taxon>
        <taxon>Metazoa</taxon>
        <taxon>Spiralia</taxon>
        <taxon>Gnathifera</taxon>
        <taxon>Rotifera</taxon>
        <taxon>Eurotatoria</taxon>
        <taxon>Bdelloidea</taxon>
        <taxon>Philodinida</taxon>
        <taxon>Philodinidae</taxon>
        <taxon>Didymodactylos</taxon>
    </lineage>
</organism>
<evidence type="ECO:0000259" key="8">
    <source>
        <dbReference type="PROSITE" id="PS50235"/>
    </source>
</evidence>
<dbReference type="PROSITE" id="PS00973">
    <property type="entry name" value="USP_2"/>
    <property type="match status" value="1"/>
</dbReference>
<dbReference type="InterPro" id="IPR038765">
    <property type="entry name" value="Papain-like_cys_pep_sf"/>
</dbReference>
<comment type="caution">
    <text evidence="9">The sequence shown here is derived from an EMBL/GenBank/DDBJ whole genome shotgun (WGS) entry which is preliminary data.</text>
</comment>
<dbReference type="InterPro" id="IPR018200">
    <property type="entry name" value="USP_CS"/>
</dbReference>
<dbReference type="InterPro" id="IPR028889">
    <property type="entry name" value="USP"/>
</dbReference>
<dbReference type="SUPFAM" id="SSF54001">
    <property type="entry name" value="Cysteine proteinases"/>
    <property type="match status" value="1"/>
</dbReference>
<dbReference type="GO" id="GO:0006508">
    <property type="term" value="P:proteolysis"/>
    <property type="evidence" value="ECO:0007669"/>
    <property type="project" value="UniProtKB-KW"/>
</dbReference>
<feature type="domain" description="USP" evidence="8">
    <location>
        <begin position="1"/>
        <end position="280"/>
    </location>
</feature>
<dbReference type="EC" id="3.4.19.12" evidence="3"/>
<proteinExistence type="inferred from homology"/>
<dbReference type="Proteomes" id="UP000663829">
    <property type="component" value="Unassembled WGS sequence"/>
</dbReference>
<evidence type="ECO:0000256" key="2">
    <source>
        <dbReference type="ARBA" id="ARBA00009085"/>
    </source>
</evidence>
<keyword evidence="6" id="KW-0378">Hydrolase</keyword>
<dbReference type="PANTHER" id="PTHR21646">
    <property type="entry name" value="UBIQUITIN CARBOXYL-TERMINAL HYDROLASE"/>
    <property type="match status" value="1"/>
</dbReference>
<keyword evidence="4" id="KW-0645">Protease</keyword>
<keyword evidence="11" id="KW-1185">Reference proteome</keyword>
<dbReference type="GO" id="GO:0016579">
    <property type="term" value="P:protein deubiquitination"/>
    <property type="evidence" value="ECO:0007669"/>
    <property type="project" value="InterPro"/>
</dbReference>
<dbReference type="Pfam" id="PF00443">
    <property type="entry name" value="UCH"/>
    <property type="match status" value="1"/>
</dbReference>
<comment type="similarity">
    <text evidence="2">Belongs to the peptidase C19 family.</text>
</comment>
<dbReference type="GO" id="GO:0004843">
    <property type="term" value="F:cysteine-type deubiquitinase activity"/>
    <property type="evidence" value="ECO:0007669"/>
    <property type="project" value="UniProtKB-EC"/>
</dbReference>
<dbReference type="EMBL" id="CAJOBC010036620">
    <property type="protein sequence ID" value="CAF4120298.1"/>
    <property type="molecule type" value="Genomic_DNA"/>
</dbReference>
<dbReference type="PROSITE" id="PS50235">
    <property type="entry name" value="USP_3"/>
    <property type="match status" value="1"/>
</dbReference>
<dbReference type="Proteomes" id="UP000681722">
    <property type="component" value="Unassembled WGS sequence"/>
</dbReference>
<reference evidence="9" key="1">
    <citation type="submission" date="2021-02" db="EMBL/GenBank/DDBJ databases">
        <authorList>
            <person name="Nowell W R."/>
        </authorList>
    </citation>
    <scope>NUCLEOTIDE SEQUENCE</scope>
</reference>
<evidence type="ECO:0000256" key="1">
    <source>
        <dbReference type="ARBA" id="ARBA00000707"/>
    </source>
</evidence>
<evidence type="ECO:0000256" key="4">
    <source>
        <dbReference type="ARBA" id="ARBA00022670"/>
    </source>
</evidence>
<evidence type="ECO:0000256" key="6">
    <source>
        <dbReference type="ARBA" id="ARBA00022801"/>
    </source>
</evidence>
<evidence type="ECO:0000256" key="3">
    <source>
        <dbReference type="ARBA" id="ARBA00012759"/>
    </source>
</evidence>
<evidence type="ECO:0000313" key="10">
    <source>
        <dbReference type="EMBL" id="CAF4120298.1"/>
    </source>
</evidence>
<dbReference type="Gene3D" id="3.90.70.10">
    <property type="entry name" value="Cysteine proteinases"/>
    <property type="match status" value="1"/>
</dbReference>
<keyword evidence="5" id="KW-0833">Ubl conjugation pathway</keyword>
<comment type="catalytic activity">
    <reaction evidence="1">
        <text>Thiol-dependent hydrolysis of ester, thioester, amide, peptide and isopeptide bonds formed by the C-terminal Gly of ubiquitin (a 76-residue protein attached to proteins as an intracellular targeting signal).</text>
        <dbReference type="EC" id="3.4.19.12"/>
    </reaction>
</comment>
<dbReference type="AlphaFoldDB" id="A0A815DMD5"/>
<dbReference type="OrthoDB" id="265776at2759"/>
<sequence length="281" mass="32248">MNSALQCLSNVPQLTKYFLTSSTNSNSVSRTYSNLLKGLWTTNNTLSTTPALKSLKNAISGLAPIFTDYQQQDSHEFMNVLLNAIQLEHSDIERLFLGKIQSTVICSKCGVPDCTIDDTSFLQLPLPQEKSRLTTISDCVEEFMKEDDLDGQWHCSTCNGLHDARQKSDIYSLPEVLIIQLKRFNHDPNRLDKIDINIDYPLYNLDLTKYVIEKQQQTWMYNLVAVSVHRGQLSGGHYVTYAKNKDTQEWYEFNDEHVTRINDESTVKTKDAYVLIYLRND</sequence>
<keyword evidence="7" id="KW-0788">Thiol protease</keyword>
<name>A0A815DMD5_9BILA</name>
<evidence type="ECO:0000313" key="9">
    <source>
        <dbReference type="EMBL" id="CAF1299361.1"/>
    </source>
</evidence>
<evidence type="ECO:0000313" key="11">
    <source>
        <dbReference type="Proteomes" id="UP000663829"/>
    </source>
</evidence>
<dbReference type="InterPro" id="IPR050185">
    <property type="entry name" value="Ub_carboxyl-term_hydrolase"/>
</dbReference>
<dbReference type="CDD" id="cd02674">
    <property type="entry name" value="Peptidase_C19R"/>
    <property type="match status" value="1"/>
</dbReference>